<organism evidence="1">
    <name type="scientific">Medioppia subpectinata</name>
    <dbReference type="NCBI Taxonomy" id="1979941"/>
    <lineage>
        <taxon>Eukaryota</taxon>
        <taxon>Metazoa</taxon>
        <taxon>Ecdysozoa</taxon>
        <taxon>Arthropoda</taxon>
        <taxon>Chelicerata</taxon>
        <taxon>Arachnida</taxon>
        <taxon>Acari</taxon>
        <taxon>Acariformes</taxon>
        <taxon>Sarcoptiformes</taxon>
        <taxon>Oribatida</taxon>
        <taxon>Brachypylina</taxon>
        <taxon>Oppioidea</taxon>
        <taxon>Oppiidae</taxon>
        <taxon>Medioppia</taxon>
    </lineage>
</organism>
<protein>
    <submittedName>
        <fullName evidence="1">Uncharacterized protein</fullName>
    </submittedName>
</protein>
<evidence type="ECO:0000313" key="1">
    <source>
        <dbReference type="EMBL" id="CAD7620570.1"/>
    </source>
</evidence>
<dbReference type="Proteomes" id="UP000759131">
    <property type="component" value="Unassembled WGS sequence"/>
</dbReference>
<dbReference type="AlphaFoldDB" id="A0A7R9KCK2"/>
<gene>
    <name evidence="1" type="ORF">OSB1V03_LOCUS1053</name>
</gene>
<dbReference type="EMBL" id="CAJPIZ010000279">
    <property type="protein sequence ID" value="CAG2101000.1"/>
    <property type="molecule type" value="Genomic_DNA"/>
</dbReference>
<reference evidence="1" key="1">
    <citation type="submission" date="2020-11" db="EMBL/GenBank/DDBJ databases">
        <authorList>
            <person name="Tran Van P."/>
        </authorList>
    </citation>
    <scope>NUCLEOTIDE SEQUENCE</scope>
</reference>
<dbReference type="EMBL" id="OC854854">
    <property type="protein sequence ID" value="CAD7620570.1"/>
    <property type="molecule type" value="Genomic_DNA"/>
</dbReference>
<keyword evidence="2" id="KW-1185">Reference proteome</keyword>
<evidence type="ECO:0000313" key="2">
    <source>
        <dbReference type="Proteomes" id="UP000759131"/>
    </source>
</evidence>
<accession>A0A7R9KCK2</accession>
<name>A0A7R9KCK2_9ACAR</name>
<sequence>MKIIASRHTGIHIDNYPIGYTFIQIFLWFGLYRNGHQLDITVKAVQIVHWIIVVQSDSFAIVYHNVSQWVRSGIGVGPIMNRKTEPSPILMENLMNFPKSISNSVDAVLDLSAKEPNVLHPNKE</sequence>
<proteinExistence type="predicted"/>